<dbReference type="InterPro" id="IPR037185">
    <property type="entry name" value="EmrE-like"/>
</dbReference>
<feature type="transmembrane region" description="Helical" evidence="7">
    <location>
        <begin position="65"/>
        <end position="84"/>
    </location>
</feature>
<keyword evidence="10" id="KW-1185">Reference proteome</keyword>
<comment type="caution">
    <text evidence="9">The sequence shown here is derived from an EMBL/GenBank/DDBJ whole genome shotgun (WGS) entry which is preliminary data.</text>
</comment>
<evidence type="ECO:0000256" key="7">
    <source>
        <dbReference type="SAM" id="Phobius"/>
    </source>
</evidence>
<dbReference type="InterPro" id="IPR050638">
    <property type="entry name" value="AA-Vitamin_Transporters"/>
</dbReference>
<evidence type="ECO:0000256" key="4">
    <source>
        <dbReference type="ARBA" id="ARBA00022989"/>
    </source>
</evidence>
<name>A0ABP7IIT8_9ACTN</name>
<keyword evidence="5 7" id="KW-0472">Membrane</keyword>
<comment type="subcellular location">
    <subcellularLocation>
        <location evidence="1">Membrane</location>
        <topology evidence="1">Multi-pass membrane protein</topology>
    </subcellularLocation>
</comment>
<dbReference type="PANTHER" id="PTHR32322:SF9">
    <property type="entry name" value="AMINO-ACID METABOLITE EFFLUX PUMP-RELATED"/>
    <property type="match status" value="1"/>
</dbReference>
<feature type="region of interest" description="Disordered" evidence="6">
    <location>
        <begin position="286"/>
        <end position="314"/>
    </location>
</feature>
<reference evidence="10" key="1">
    <citation type="journal article" date="2019" name="Int. J. Syst. Evol. Microbiol.">
        <title>The Global Catalogue of Microorganisms (GCM) 10K type strain sequencing project: providing services to taxonomists for standard genome sequencing and annotation.</title>
        <authorList>
            <consortium name="The Broad Institute Genomics Platform"/>
            <consortium name="The Broad Institute Genome Sequencing Center for Infectious Disease"/>
            <person name="Wu L."/>
            <person name="Ma J."/>
        </authorList>
    </citation>
    <scope>NUCLEOTIDE SEQUENCE [LARGE SCALE GENOMIC DNA]</scope>
    <source>
        <strain evidence="10">JCM 16908</strain>
    </source>
</reference>
<evidence type="ECO:0000256" key="5">
    <source>
        <dbReference type="ARBA" id="ARBA00023136"/>
    </source>
</evidence>
<feature type="transmembrane region" description="Helical" evidence="7">
    <location>
        <begin position="123"/>
        <end position="143"/>
    </location>
</feature>
<keyword evidence="4 7" id="KW-1133">Transmembrane helix</keyword>
<feature type="transmembrane region" description="Helical" evidence="7">
    <location>
        <begin position="241"/>
        <end position="260"/>
    </location>
</feature>
<dbReference type="EMBL" id="BAAAZR010000010">
    <property type="protein sequence ID" value="GAA3819422.1"/>
    <property type="molecule type" value="Genomic_DNA"/>
</dbReference>
<evidence type="ECO:0000313" key="10">
    <source>
        <dbReference type="Proteomes" id="UP001500888"/>
    </source>
</evidence>
<accession>A0ABP7IIT8</accession>
<gene>
    <name evidence="9" type="ORF">GCM10022226_44920</name>
</gene>
<evidence type="ECO:0000259" key="8">
    <source>
        <dbReference type="Pfam" id="PF00892"/>
    </source>
</evidence>
<feature type="transmembrane region" description="Helical" evidence="7">
    <location>
        <begin position="35"/>
        <end position="53"/>
    </location>
</feature>
<dbReference type="RefSeq" id="WP_344943412.1">
    <property type="nucleotide sequence ID" value="NZ_BAAAZR010000010.1"/>
</dbReference>
<dbReference type="PANTHER" id="PTHR32322">
    <property type="entry name" value="INNER MEMBRANE TRANSPORTER"/>
    <property type="match status" value="1"/>
</dbReference>
<feature type="transmembrane region" description="Helical" evidence="7">
    <location>
        <begin position="211"/>
        <end position="234"/>
    </location>
</feature>
<feature type="transmembrane region" description="Helical" evidence="7">
    <location>
        <begin position="149"/>
        <end position="169"/>
    </location>
</feature>
<feature type="domain" description="EamA" evidence="8">
    <location>
        <begin position="150"/>
        <end position="282"/>
    </location>
</feature>
<keyword evidence="3 7" id="KW-0812">Transmembrane</keyword>
<feature type="domain" description="EamA" evidence="8">
    <location>
        <begin position="9"/>
        <end position="137"/>
    </location>
</feature>
<feature type="transmembrane region" description="Helical" evidence="7">
    <location>
        <begin position="5"/>
        <end position="23"/>
    </location>
</feature>
<sequence>MSARAWTAFAVVSALWGIPYLLIKVAVDEGVPPGFVAWVRVVLGAVALLAFAPRAGVLKVFRGKVRWLAVFALSEIVVPFPLIAVGEQHVSSSLAAILIAAAPLFVALLALRFDASERVRGTRLAGLVIGLAGVVALMGVDVAGRADEAFGAVAILAAALFYAAGPMVLKRHLSGADPRASMGATLILASVLLSPAAVLTPPASMPPPPAIVALLVLGLLCTAAPLVLYSVLIAEAGAGRALLITYVNPVVAVVLGVSILGERPGPGTIAGMLLILAGSWLSARGGPRGHPTPADPAVASRAPDGPAAEAGHAR</sequence>
<dbReference type="Proteomes" id="UP001500888">
    <property type="component" value="Unassembled WGS sequence"/>
</dbReference>
<feature type="transmembrane region" description="Helical" evidence="7">
    <location>
        <begin position="181"/>
        <end position="199"/>
    </location>
</feature>
<protein>
    <submittedName>
        <fullName evidence="9">EamA family transporter</fullName>
    </submittedName>
</protein>
<dbReference type="InterPro" id="IPR000620">
    <property type="entry name" value="EamA_dom"/>
</dbReference>
<evidence type="ECO:0000256" key="6">
    <source>
        <dbReference type="SAM" id="MobiDB-lite"/>
    </source>
</evidence>
<dbReference type="SUPFAM" id="SSF103481">
    <property type="entry name" value="Multidrug resistance efflux transporter EmrE"/>
    <property type="match status" value="2"/>
</dbReference>
<comment type="similarity">
    <text evidence="2">Belongs to the EamA transporter family.</text>
</comment>
<evidence type="ECO:0000313" key="9">
    <source>
        <dbReference type="EMBL" id="GAA3819422.1"/>
    </source>
</evidence>
<organism evidence="9 10">
    <name type="scientific">Sphaerisporangium flaviroseum</name>
    <dbReference type="NCBI Taxonomy" id="509199"/>
    <lineage>
        <taxon>Bacteria</taxon>
        <taxon>Bacillati</taxon>
        <taxon>Actinomycetota</taxon>
        <taxon>Actinomycetes</taxon>
        <taxon>Streptosporangiales</taxon>
        <taxon>Streptosporangiaceae</taxon>
        <taxon>Sphaerisporangium</taxon>
    </lineage>
</organism>
<feature type="transmembrane region" description="Helical" evidence="7">
    <location>
        <begin position="266"/>
        <end position="283"/>
    </location>
</feature>
<evidence type="ECO:0000256" key="3">
    <source>
        <dbReference type="ARBA" id="ARBA00022692"/>
    </source>
</evidence>
<feature type="transmembrane region" description="Helical" evidence="7">
    <location>
        <begin position="90"/>
        <end position="111"/>
    </location>
</feature>
<evidence type="ECO:0000256" key="2">
    <source>
        <dbReference type="ARBA" id="ARBA00007362"/>
    </source>
</evidence>
<dbReference type="Pfam" id="PF00892">
    <property type="entry name" value="EamA"/>
    <property type="match status" value="2"/>
</dbReference>
<evidence type="ECO:0000256" key="1">
    <source>
        <dbReference type="ARBA" id="ARBA00004141"/>
    </source>
</evidence>
<proteinExistence type="inferred from homology"/>